<organism evidence="1 2">
    <name type="scientific">Cordyceps javanica</name>
    <dbReference type="NCBI Taxonomy" id="43265"/>
    <lineage>
        <taxon>Eukaryota</taxon>
        <taxon>Fungi</taxon>
        <taxon>Dikarya</taxon>
        <taxon>Ascomycota</taxon>
        <taxon>Pezizomycotina</taxon>
        <taxon>Sordariomycetes</taxon>
        <taxon>Hypocreomycetidae</taxon>
        <taxon>Hypocreales</taxon>
        <taxon>Cordycipitaceae</taxon>
        <taxon>Cordyceps</taxon>
    </lineage>
</organism>
<comment type="caution">
    <text evidence="1">The sequence shown here is derived from an EMBL/GenBank/DDBJ whole genome shotgun (WGS) entry which is preliminary data.</text>
</comment>
<evidence type="ECO:0000313" key="1">
    <source>
        <dbReference type="EMBL" id="TQW00830.1"/>
    </source>
</evidence>
<dbReference type="EMBL" id="SPUK01000001">
    <property type="protein sequence ID" value="TQW00830.1"/>
    <property type="molecule type" value="Genomic_DNA"/>
</dbReference>
<evidence type="ECO:0000313" key="2">
    <source>
        <dbReference type="Proteomes" id="UP000315783"/>
    </source>
</evidence>
<name>A0A545VGS2_9HYPO</name>
<dbReference type="AlphaFoldDB" id="A0A545VGS2"/>
<proteinExistence type="predicted"/>
<protein>
    <submittedName>
        <fullName evidence="1">Uncharacterized protein</fullName>
    </submittedName>
</protein>
<sequence length="159" mass="17392">MPWKTIPCLEANCNPFTVRVRAPLRATLESYIRNSATTLLLRQRRTLFPQPSESTKMDISATTLGALLGPEGMGEEPLRLEFSVYELELTPAAGRTESSSDILPSLDKLDLLTVRQGRIAMLAPDASTIAPVQAGSLFIQLKYTEKNRGVGSELGNNSE</sequence>
<dbReference type="Proteomes" id="UP000315783">
    <property type="component" value="Unassembled WGS sequence"/>
</dbReference>
<accession>A0A545VGS2</accession>
<gene>
    <name evidence="1" type="ORF">IF1G_00761</name>
</gene>
<keyword evidence="2" id="KW-1185">Reference proteome</keyword>
<reference evidence="1 2" key="1">
    <citation type="journal article" date="2019" name="Appl. Microbiol. Biotechnol.">
        <title>Genome sequence of Isaria javanica and comparative genome analysis insights into family S53 peptidase evolution in fungal entomopathogens.</title>
        <authorList>
            <person name="Lin R."/>
            <person name="Zhang X."/>
            <person name="Xin B."/>
            <person name="Zou M."/>
            <person name="Gao Y."/>
            <person name="Qin F."/>
            <person name="Hu Q."/>
            <person name="Xie B."/>
            <person name="Cheng X."/>
        </authorList>
    </citation>
    <scope>NUCLEOTIDE SEQUENCE [LARGE SCALE GENOMIC DNA]</scope>
    <source>
        <strain evidence="1 2">IJ1G</strain>
    </source>
</reference>